<keyword evidence="1" id="KW-0472">Membrane</keyword>
<comment type="caution">
    <text evidence="2">The sequence shown here is derived from an EMBL/GenBank/DDBJ whole genome shotgun (WGS) entry which is preliminary data.</text>
</comment>
<sequence length="153" mass="17431">MCDCFFLHFTSKPKLKCETDPQKAPLITNTDDHDQLHNPTMAMALVLTSWLQGRRLRYLILALCLPVLIPIVFVSIPVICVVEICFCFCCHRRKRLTLGPVEDVERGGEMEVNLLERYLDDQLELVLDIVCECECGAGVESDEFFYNGSDLLC</sequence>
<dbReference type="PANTHER" id="PTHR36322">
    <property type="entry name" value="TRANSMEMBRANE PROTEIN"/>
    <property type="match status" value="1"/>
</dbReference>
<dbReference type="AlphaFoldDB" id="A0AAD8NW83"/>
<evidence type="ECO:0000313" key="2">
    <source>
        <dbReference type="EMBL" id="KAK1423016.1"/>
    </source>
</evidence>
<evidence type="ECO:0000313" key="3">
    <source>
        <dbReference type="Proteomes" id="UP001229421"/>
    </source>
</evidence>
<keyword evidence="1" id="KW-1133">Transmembrane helix</keyword>
<organism evidence="2 3">
    <name type="scientific">Tagetes erecta</name>
    <name type="common">African marigold</name>
    <dbReference type="NCBI Taxonomy" id="13708"/>
    <lineage>
        <taxon>Eukaryota</taxon>
        <taxon>Viridiplantae</taxon>
        <taxon>Streptophyta</taxon>
        <taxon>Embryophyta</taxon>
        <taxon>Tracheophyta</taxon>
        <taxon>Spermatophyta</taxon>
        <taxon>Magnoliopsida</taxon>
        <taxon>eudicotyledons</taxon>
        <taxon>Gunneridae</taxon>
        <taxon>Pentapetalae</taxon>
        <taxon>asterids</taxon>
        <taxon>campanulids</taxon>
        <taxon>Asterales</taxon>
        <taxon>Asteraceae</taxon>
        <taxon>Asteroideae</taxon>
        <taxon>Heliantheae alliance</taxon>
        <taxon>Tageteae</taxon>
        <taxon>Tagetes</taxon>
    </lineage>
</organism>
<dbReference type="Proteomes" id="UP001229421">
    <property type="component" value="Unassembled WGS sequence"/>
</dbReference>
<proteinExistence type="predicted"/>
<keyword evidence="3" id="KW-1185">Reference proteome</keyword>
<accession>A0AAD8NW83</accession>
<dbReference type="PANTHER" id="PTHR36322:SF3">
    <property type="entry name" value="TRANSMEMBRANE PROTEIN"/>
    <property type="match status" value="1"/>
</dbReference>
<keyword evidence="1" id="KW-0812">Transmembrane</keyword>
<name>A0AAD8NW83_TARER</name>
<feature type="transmembrane region" description="Helical" evidence="1">
    <location>
        <begin position="58"/>
        <end position="89"/>
    </location>
</feature>
<protein>
    <submittedName>
        <fullName evidence="2">Uncharacterized protein</fullName>
    </submittedName>
</protein>
<gene>
    <name evidence="2" type="ORF">QVD17_18309</name>
</gene>
<dbReference type="EMBL" id="JAUHHV010000005">
    <property type="protein sequence ID" value="KAK1423016.1"/>
    <property type="molecule type" value="Genomic_DNA"/>
</dbReference>
<evidence type="ECO:0000256" key="1">
    <source>
        <dbReference type="SAM" id="Phobius"/>
    </source>
</evidence>
<reference evidence="2" key="1">
    <citation type="journal article" date="2023" name="bioRxiv">
        <title>Improved chromosome-level genome assembly for marigold (Tagetes erecta).</title>
        <authorList>
            <person name="Jiang F."/>
            <person name="Yuan L."/>
            <person name="Wang S."/>
            <person name="Wang H."/>
            <person name="Xu D."/>
            <person name="Wang A."/>
            <person name="Fan W."/>
        </authorList>
    </citation>
    <scope>NUCLEOTIDE SEQUENCE</scope>
    <source>
        <strain evidence="2">WSJ</strain>
        <tissue evidence="2">Leaf</tissue>
    </source>
</reference>